<accession>A0A090FTL6</accession>
<evidence type="ECO:0000313" key="2">
    <source>
        <dbReference type="Proteomes" id="UP000045285"/>
    </source>
</evidence>
<keyword evidence="2" id="KW-1185">Reference proteome</keyword>
<sequence length="65" mass="6821">MCANVSHVIGTPSRACYVAHLFTDGVSDEVRRGAGAAWEQLGGVRRGQWGAGGICRAGAYRPDMA</sequence>
<protein>
    <submittedName>
        <fullName evidence="1">Uncharacterized protein</fullName>
    </submittedName>
</protein>
<name>A0A090FTL6_MESPL</name>
<dbReference type="AlphaFoldDB" id="A0A090FTL6"/>
<evidence type="ECO:0000313" key="1">
    <source>
        <dbReference type="EMBL" id="CDX22254.1"/>
    </source>
</evidence>
<reference evidence="2" key="1">
    <citation type="submission" date="2014-08" db="EMBL/GenBank/DDBJ databases">
        <authorList>
            <person name="Moulin L."/>
        </authorList>
    </citation>
    <scope>NUCLEOTIDE SEQUENCE [LARGE SCALE GENOMIC DNA]</scope>
</reference>
<proteinExistence type="predicted"/>
<gene>
    <name evidence="1" type="ORF">MPL3356_390220</name>
</gene>
<dbReference type="EMBL" id="CCMZ01000033">
    <property type="protein sequence ID" value="CDX22254.1"/>
    <property type="molecule type" value="Genomic_DNA"/>
</dbReference>
<dbReference type="Proteomes" id="UP000045285">
    <property type="component" value="Unassembled WGS sequence"/>
</dbReference>
<organism evidence="1 2">
    <name type="scientific">Mesorhizobium plurifarium</name>
    <dbReference type="NCBI Taxonomy" id="69974"/>
    <lineage>
        <taxon>Bacteria</taxon>
        <taxon>Pseudomonadati</taxon>
        <taxon>Pseudomonadota</taxon>
        <taxon>Alphaproteobacteria</taxon>
        <taxon>Hyphomicrobiales</taxon>
        <taxon>Phyllobacteriaceae</taxon>
        <taxon>Mesorhizobium</taxon>
    </lineage>
</organism>